<organism evidence="1 2">
    <name type="scientific">Mycobacterium ulcerans str. Harvey</name>
    <dbReference type="NCBI Taxonomy" id="1299332"/>
    <lineage>
        <taxon>Bacteria</taxon>
        <taxon>Bacillati</taxon>
        <taxon>Actinomycetota</taxon>
        <taxon>Actinomycetes</taxon>
        <taxon>Mycobacteriales</taxon>
        <taxon>Mycobacteriaceae</taxon>
        <taxon>Mycobacterium</taxon>
        <taxon>Mycobacterium ulcerans group</taxon>
    </lineage>
</organism>
<comment type="caution">
    <text evidence="1">The sequence shown here is derived from an EMBL/GenBank/DDBJ whole genome shotgun (WGS) entry which is preliminary data.</text>
</comment>
<evidence type="ECO:0000313" key="2">
    <source>
        <dbReference type="Proteomes" id="UP000020681"/>
    </source>
</evidence>
<gene>
    <name evidence="1" type="ORF">I551_5953</name>
</gene>
<protein>
    <submittedName>
        <fullName evidence="1">Family 15 glycosyl hydrolase domain protein</fullName>
    </submittedName>
</protein>
<reference evidence="1 2" key="1">
    <citation type="submission" date="2014-01" db="EMBL/GenBank/DDBJ databases">
        <authorList>
            <person name="Dobos K."/>
            <person name="Lenaerts A."/>
            <person name="Ordway D."/>
            <person name="DeGroote M.A."/>
            <person name="Parker T."/>
            <person name="Sizemore C."/>
            <person name="Tallon L.J."/>
            <person name="Sadzewicz L.K."/>
            <person name="Sengamalay N."/>
            <person name="Fraser C.M."/>
            <person name="Hine E."/>
            <person name="Shefchek K.A."/>
            <person name="Das S.P."/>
            <person name="Tettelin H."/>
        </authorList>
    </citation>
    <scope>NUCLEOTIDE SEQUENCE [LARGE SCALE GENOMIC DNA]</scope>
    <source>
        <strain evidence="1 2">Harvey</strain>
    </source>
</reference>
<dbReference type="Proteomes" id="UP000020681">
    <property type="component" value="Unassembled WGS sequence"/>
</dbReference>
<evidence type="ECO:0000313" key="1">
    <source>
        <dbReference type="EMBL" id="EUA87536.1"/>
    </source>
</evidence>
<name>A0ABP3AD91_MYCUL</name>
<sequence>MKEGDDVFVALSWTKHPAPQTYQEAAQKMWQTTECWRQWINIGNFPDHPWRAYLQRSALTLKG</sequence>
<keyword evidence="1" id="KW-0378">Hydrolase</keyword>
<accession>A0ABP3AD91</accession>
<dbReference type="EMBL" id="JAOL01000160">
    <property type="protein sequence ID" value="EUA87536.1"/>
    <property type="molecule type" value="Genomic_DNA"/>
</dbReference>
<keyword evidence="2" id="KW-1185">Reference proteome</keyword>
<proteinExistence type="predicted"/>
<dbReference type="GO" id="GO:0016787">
    <property type="term" value="F:hydrolase activity"/>
    <property type="evidence" value="ECO:0007669"/>
    <property type="project" value="UniProtKB-KW"/>
</dbReference>